<dbReference type="PANTHER" id="PTHR11122:SF13">
    <property type="entry name" value="GLUCOSE-6-PHOSPHATE 1-EPIMERASE"/>
    <property type="match status" value="1"/>
</dbReference>
<dbReference type="RefSeq" id="WP_175492456.1">
    <property type="nucleotide sequence ID" value="NZ_FOSN01000001.1"/>
</dbReference>
<reference evidence="1 2" key="1">
    <citation type="submission" date="2016-10" db="EMBL/GenBank/DDBJ databases">
        <authorList>
            <person name="de Groot N.N."/>
        </authorList>
    </citation>
    <scope>NUCLEOTIDE SEQUENCE [LARGE SCALE GENOMIC DNA]</scope>
    <source>
        <strain evidence="1 2">NE2</strain>
    </source>
</reference>
<gene>
    <name evidence="1" type="ORF">SAMN05444581_101380</name>
</gene>
<dbReference type="InterPro" id="IPR014718">
    <property type="entry name" value="GH-type_carb-bd"/>
</dbReference>
<name>A0A1I3W6I7_9HYPH</name>
<dbReference type="GO" id="GO:0016853">
    <property type="term" value="F:isomerase activity"/>
    <property type="evidence" value="ECO:0007669"/>
    <property type="project" value="InterPro"/>
</dbReference>
<dbReference type="STRING" id="1612308.SAMN05444581_101380"/>
<evidence type="ECO:0000313" key="1">
    <source>
        <dbReference type="EMBL" id="SFK03052.1"/>
    </source>
</evidence>
<dbReference type="Proteomes" id="UP000198755">
    <property type="component" value="Unassembled WGS sequence"/>
</dbReference>
<sequence>MKIMDMVELSCAGSRASISLQGAELRSWTAGSASLIWDPDPAIWGETAPILFPVVGWTRGGQVRAGGRSYPLGLHGFARDMAFRVASAAADQVALTLASDDSTRRQFPFEFRLTVDYRLRPRALVAALRVENCGSVPLPYACGLHPGFRWPFAGGDRRDYSIRFGSNECAEVPEISEKGLFLPSLRRVPLEGRSLALTPELFAREALCFLNARSRSLRFEHKSGAAISVAATNFPHFALWAKPEAFFLSIECWTGHGDPDGFAGDLFAKPSMRVLEPGACGHHLVEYGFESPTV</sequence>
<dbReference type="InterPro" id="IPR008183">
    <property type="entry name" value="Aldose_1/G6P_1-epimerase"/>
</dbReference>
<evidence type="ECO:0000313" key="2">
    <source>
        <dbReference type="Proteomes" id="UP000198755"/>
    </source>
</evidence>
<keyword evidence="2" id="KW-1185">Reference proteome</keyword>
<organism evidence="1 2">
    <name type="scientific">Methylocapsa palsarum</name>
    <dbReference type="NCBI Taxonomy" id="1612308"/>
    <lineage>
        <taxon>Bacteria</taxon>
        <taxon>Pseudomonadati</taxon>
        <taxon>Pseudomonadota</taxon>
        <taxon>Alphaproteobacteria</taxon>
        <taxon>Hyphomicrobiales</taxon>
        <taxon>Beijerinckiaceae</taxon>
        <taxon>Methylocapsa</taxon>
    </lineage>
</organism>
<dbReference type="GO" id="GO:0030246">
    <property type="term" value="F:carbohydrate binding"/>
    <property type="evidence" value="ECO:0007669"/>
    <property type="project" value="InterPro"/>
</dbReference>
<dbReference type="AlphaFoldDB" id="A0A1I3W6I7"/>
<dbReference type="PANTHER" id="PTHR11122">
    <property type="entry name" value="APOSPORY-ASSOCIATED PROTEIN C-RELATED"/>
    <property type="match status" value="1"/>
</dbReference>
<accession>A0A1I3W6I7</accession>
<dbReference type="EMBL" id="FOSN01000001">
    <property type="protein sequence ID" value="SFK03052.1"/>
    <property type="molecule type" value="Genomic_DNA"/>
</dbReference>
<protein>
    <submittedName>
        <fullName evidence="1">Galactose mutarotase</fullName>
    </submittedName>
</protein>
<proteinExistence type="predicted"/>
<dbReference type="InterPro" id="IPR011013">
    <property type="entry name" value="Gal_mutarotase_sf_dom"/>
</dbReference>
<dbReference type="Gene3D" id="2.70.98.10">
    <property type="match status" value="1"/>
</dbReference>
<dbReference type="Pfam" id="PF01263">
    <property type="entry name" value="Aldose_epim"/>
    <property type="match status" value="1"/>
</dbReference>
<dbReference type="GO" id="GO:0005975">
    <property type="term" value="P:carbohydrate metabolic process"/>
    <property type="evidence" value="ECO:0007669"/>
    <property type="project" value="InterPro"/>
</dbReference>
<dbReference type="SUPFAM" id="SSF74650">
    <property type="entry name" value="Galactose mutarotase-like"/>
    <property type="match status" value="1"/>
</dbReference>